<dbReference type="RefSeq" id="WP_103287419.1">
    <property type="nucleotide sequence ID" value="NZ_LT981265.1"/>
</dbReference>
<evidence type="ECO:0000313" key="1">
    <source>
        <dbReference type="EMBL" id="SPC33783.1"/>
    </source>
</evidence>
<dbReference type="AlphaFoldDB" id="A0A2K5AQ56"/>
<reference evidence="2" key="1">
    <citation type="submission" date="2018-01" db="EMBL/GenBank/DDBJ databases">
        <authorList>
            <person name="Kerou L M."/>
        </authorList>
    </citation>
    <scope>NUCLEOTIDE SEQUENCE [LARGE SCALE GENOMIC DNA]</scope>
    <source>
        <strain evidence="2">SCU2</strain>
    </source>
</reference>
<organism evidence="1 2">
    <name type="scientific">Candidatus Nitrosocaldus cavascurensis</name>
    <dbReference type="NCBI Taxonomy" id="2058097"/>
    <lineage>
        <taxon>Archaea</taxon>
        <taxon>Nitrososphaerota</taxon>
        <taxon>Nitrososphaeria</taxon>
        <taxon>Candidatus Nitrosocaldales</taxon>
        <taxon>Candidatus Nitrosocaldaceae</taxon>
        <taxon>Candidatus Nitrosocaldus</taxon>
    </lineage>
</organism>
<evidence type="ECO:0008006" key="3">
    <source>
        <dbReference type="Google" id="ProtNLM"/>
    </source>
</evidence>
<dbReference type="EMBL" id="LT981265">
    <property type="protein sequence ID" value="SPC33783.1"/>
    <property type="molecule type" value="Genomic_DNA"/>
</dbReference>
<dbReference type="GeneID" id="41594676"/>
<evidence type="ECO:0000313" key="2">
    <source>
        <dbReference type="Proteomes" id="UP000236248"/>
    </source>
</evidence>
<sequence>MDKIQVSISKGLYEEIKKRFSCKGSKFSSIDEYIEYLLLYAMNNISDEQKLAKPIDEEVDEEEEELKERLKRLGYI</sequence>
<dbReference type="KEGG" id="ncv:NCAV_0590"/>
<gene>
    <name evidence="1" type="ORF">NCAV_0590</name>
</gene>
<name>A0A2K5AQ56_9ARCH</name>
<keyword evidence="2" id="KW-1185">Reference proteome</keyword>
<protein>
    <recommendedName>
        <fullName evidence="3">CopG family transcriptional regulator</fullName>
    </recommendedName>
</protein>
<accession>A0A2K5AQ56</accession>
<dbReference type="Proteomes" id="UP000236248">
    <property type="component" value="Chromosome NCAV"/>
</dbReference>
<proteinExistence type="predicted"/>